<evidence type="ECO:0000313" key="1">
    <source>
        <dbReference type="EMBL" id="QDV34642.1"/>
    </source>
</evidence>
<evidence type="ECO:0000313" key="2">
    <source>
        <dbReference type="Proteomes" id="UP000317835"/>
    </source>
</evidence>
<gene>
    <name evidence="1" type="ORF">ElP_25340</name>
</gene>
<accession>A0A518H1D5</accession>
<dbReference type="EMBL" id="CP036426">
    <property type="protein sequence ID" value="QDV34642.1"/>
    <property type="molecule type" value="Genomic_DNA"/>
</dbReference>
<dbReference type="RefSeq" id="WP_145269673.1">
    <property type="nucleotide sequence ID" value="NZ_CP036426.1"/>
</dbReference>
<dbReference type="Proteomes" id="UP000317835">
    <property type="component" value="Chromosome"/>
</dbReference>
<sequence length="181" mass="19733">MTDGPLLLELDEETWADQLDRASAWLGNLLMSQEKFRTYAEDAAGKIEEPHIREYLREIAGRAAEHEEQARGLFLVLGREPTAGRSTAGAVLAKGAELVADVVGRSGGARGNWRDVRQLLLANQDAIGAFAVAEQLGYALGLPELADPCFRLVAEKTKDQLLIQEYMLEMGPMAILLGLDA</sequence>
<reference evidence="1 2" key="1">
    <citation type="submission" date="2019-02" db="EMBL/GenBank/DDBJ databases">
        <title>Deep-cultivation of Planctomycetes and their phenomic and genomic characterization uncovers novel biology.</title>
        <authorList>
            <person name="Wiegand S."/>
            <person name="Jogler M."/>
            <person name="Boedeker C."/>
            <person name="Pinto D."/>
            <person name="Vollmers J."/>
            <person name="Rivas-Marin E."/>
            <person name="Kohn T."/>
            <person name="Peeters S.H."/>
            <person name="Heuer A."/>
            <person name="Rast P."/>
            <person name="Oberbeckmann S."/>
            <person name="Bunk B."/>
            <person name="Jeske O."/>
            <person name="Meyerdierks A."/>
            <person name="Storesund J.E."/>
            <person name="Kallscheuer N."/>
            <person name="Luecker S."/>
            <person name="Lage O.M."/>
            <person name="Pohl T."/>
            <person name="Merkel B.J."/>
            <person name="Hornburger P."/>
            <person name="Mueller R.-W."/>
            <person name="Bruemmer F."/>
            <person name="Labrenz M."/>
            <person name="Spormann A.M."/>
            <person name="Op den Camp H."/>
            <person name="Overmann J."/>
            <person name="Amann R."/>
            <person name="Jetten M.S.M."/>
            <person name="Mascher T."/>
            <person name="Medema M.H."/>
            <person name="Devos D.P."/>
            <person name="Kaster A.-K."/>
            <person name="Ovreas L."/>
            <person name="Rohde M."/>
            <person name="Galperin M.Y."/>
            <person name="Jogler C."/>
        </authorList>
    </citation>
    <scope>NUCLEOTIDE SEQUENCE [LARGE SCALE GENOMIC DNA]</scope>
    <source>
        <strain evidence="1 2">ElP</strain>
    </source>
</reference>
<organism evidence="1 2">
    <name type="scientific">Tautonia plasticadhaerens</name>
    <dbReference type="NCBI Taxonomy" id="2527974"/>
    <lineage>
        <taxon>Bacteria</taxon>
        <taxon>Pseudomonadati</taxon>
        <taxon>Planctomycetota</taxon>
        <taxon>Planctomycetia</taxon>
        <taxon>Isosphaerales</taxon>
        <taxon>Isosphaeraceae</taxon>
        <taxon>Tautonia</taxon>
    </lineage>
</organism>
<proteinExistence type="predicted"/>
<dbReference type="KEGG" id="tpla:ElP_25340"/>
<protein>
    <recommendedName>
        <fullName evidence="3">Ferritin-like domain protein</fullName>
    </recommendedName>
</protein>
<dbReference type="OrthoDB" id="2452142at2"/>
<dbReference type="AlphaFoldDB" id="A0A518H1D5"/>
<keyword evidence="2" id="KW-1185">Reference proteome</keyword>
<evidence type="ECO:0008006" key="3">
    <source>
        <dbReference type="Google" id="ProtNLM"/>
    </source>
</evidence>
<name>A0A518H1D5_9BACT</name>